<dbReference type="Proteomes" id="UP000039865">
    <property type="component" value="Unassembled WGS sequence"/>
</dbReference>
<protein>
    <recommendedName>
        <fullName evidence="1">EF-hand domain-containing protein</fullName>
    </recommendedName>
</protein>
<evidence type="ECO:0000313" key="2">
    <source>
        <dbReference type="EMBL" id="CDW79709.1"/>
    </source>
</evidence>
<organism evidence="2 3">
    <name type="scientific">Stylonychia lemnae</name>
    <name type="common">Ciliate</name>
    <dbReference type="NCBI Taxonomy" id="5949"/>
    <lineage>
        <taxon>Eukaryota</taxon>
        <taxon>Sar</taxon>
        <taxon>Alveolata</taxon>
        <taxon>Ciliophora</taxon>
        <taxon>Intramacronucleata</taxon>
        <taxon>Spirotrichea</taxon>
        <taxon>Stichotrichia</taxon>
        <taxon>Sporadotrichida</taxon>
        <taxon>Oxytrichidae</taxon>
        <taxon>Stylonychinae</taxon>
        <taxon>Stylonychia</taxon>
    </lineage>
</organism>
<evidence type="ECO:0000259" key="1">
    <source>
        <dbReference type="PROSITE" id="PS50222"/>
    </source>
</evidence>
<sequence>MIQSVSTCFCQRKKLIQSMMEDKLKKLNEGVRIQRNQIRNYLQLRYQKNQVEKIMQAFNFSLLVNLEEYCATIDRFLSKQYLEKMRLGFQMFDQNSDGRICINDTFESIKILGNRKTRNLSTFIPSQRLNSQDDQNKEKESMNDSILSFKIRLSYLNHEYDNSQANYLQNLGKSNIQKMNQFLDNLRKQNFMSSSTQNHSFLEFCAENYDGKYEVPDNQYESQDFQYGKLSQKRKIASRSFDIRQAFHQYLESKNTEKSRDSIDFMDFCQFQTYPRK</sequence>
<dbReference type="AlphaFoldDB" id="A0A078ABY1"/>
<dbReference type="GO" id="GO:0005509">
    <property type="term" value="F:calcium ion binding"/>
    <property type="evidence" value="ECO:0007669"/>
    <property type="project" value="InterPro"/>
</dbReference>
<feature type="domain" description="EF-hand" evidence="1">
    <location>
        <begin position="80"/>
        <end position="115"/>
    </location>
</feature>
<dbReference type="InParanoid" id="A0A078ABY1"/>
<name>A0A078ABY1_STYLE</name>
<dbReference type="Gene3D" id="1.10.238.10">
    <property type="entry name" value="EF-hand"/>
    <property type="match status" value="1"/>
</dbReference>
<reference evidence="2 3" key="1">
    <citation type="submission" date="2014-06" db="EMBL/GenBank/DDBJ databases">
        <authorList>
            <person name="Swart Estienne"/>
        </authorList>
    </citation>
    <scope>NUCLEOTIDE SEQUENCE [LARGE SCALE GENOMIC DNA]</scope>
    <source>
        <strain evidence="2 3">130c</strain>
    </source>
</reference>
<accession>A0A078ABY1</accession>
<dbReference type="InterPro" id="IPR011992">
    <property type="entry name" value="EF-hand-dom_pair"/>
</dbReference>
<dbReference type="InterPro" id="IPR002048">
    <property type="entry name" value="EF_hand_dom"/>
</dbReference>
<dbReference type="EMBL" id="CCKQ01008272">
    <property type="protein sequence ID" value="CDW79709.1"/>
    <property type="molecule type" value="Genomic_DNA"/>
</dbReference>
<keyword evidence="3" id="KW-1185">Reference proteome</keyword>
<dbReference type="SUPFAM" id="SSF47473">
    <property type="entry name" value="EF-hand"/>
    <property type="match status" value="1"/>
</dbReference>
<proteinExistence type="predicted"/>
<evidence type="ECO:0000313" key="3">
    <source>
        <dbReference type="Proteomes" id="UP000039865"/>
    </source>
</evidence>
<dbReference type="PROSITE" id="PS50222">
    <property type="entry name" value="EF_HAND_2"/>
    <property type="match status" value="1"/>
</dbReference>
<gene>
    <name evidence="2" type="primary">Contig13811.g14731</name>
    <name evidence="2" type="ORF">STYLEM_8700</name>
</gene>